<sequence>MDPHGDQSKQNKRKEPTAEKFTIAFQVFRHQDQPYANHSLKLAKPYRPDWDKDVVPKRDYPDVFREKANPANRHGVYIMHNLNHKNILCMKAAGQTRLERGDEFSLFVEEYAGPLNVITFWPAVAEAFKHIPSSTFQNIIREIIEGVDFLWRNGTYHGNLSWLTTLYQRPYTVKLHGFRSKDLPLDKSQWGDVDGIIVMLEDVCNMAFQYNQDPKEEHNFFYGEVNALIDLLRTLDRNSLPVMRDVLEHLFFWTGGKRARFVMTDVSELLHDGEFIKEVNKSDIGSLDSALPGFLDQKYEALLEHCNEYRATLPQPIPNFNRSKPIGVVQLAYAAYTHRNQIMKTVQASVDHIMRAKFPKLFLELNRIVKSVRNSRAQRILQGGVGTSGVMDTGE</sequence>
<reference evidence="1 2" key="2">
    <citation type="submission" date="2024-10" db="EMBL/GenBank/DDBJ databases">
        <authorList>
            <person name="Ryan C."/>
        </authorList>
    </citation>
    <scope>NUCLEOTIDE SEQUENCE [LARGE SCALE GENOMIC DNA]</scope>
</reference>
<dbReference type="InterPro" id="IPR011009">
    <property type="entry name" value="Kinase-like_dom_sf"/>
</dbReference>
<gene>
    <name evidence="1" type="ORF">URODEC1_LOCUS30028</name>
</gene>
<proteinExistence type="predicted"/>
<evidence type="ECO:0000313" key="2">
    <source>
        <dbReference type="Proteomes" id="UP001497457"/>
    </source>
</evidence>
<keyword evidence="2" id="KW-1185">Reference proteome</keyword>
<dbReference type="AlphaFoldDB" id="A0ABC8Y4Q8"/>
<evidence type="ECO:0000313" key="1">
    <source>
        <dbReference type="EMBL" id="CAL4936620.1"/>
    </source>
</evidence>
<name>A0ABC8Y4Q8_9POAL</name>
<dbReference type="EMBL" id="OZ075125">
    <property type="protein sequence ID" value="CAL4936620.1"/>
    <property type="molecule type" value="Genomic_DNA"/>
</dbReference>
<dbReference type="Proteomes" id="UP001497457">
    <property type="component" value="Chromosome 15b"/>
</dbReference>
<organism evidence="1 2">
    <name type="scientific">Urochloa decumbens</name>
    <dbReference type="NCBI Taxonomy" id="240449"/>
    <lineage>
        <taxon>Eukaryota</taxon>
        <taxon>Viridiplantae</taxon>
        <taxon>Streptophyta</taxon>
        <taxon>Embryophyta</taxon>
        <taxon>Tracheophyta</taxon>
        <taxon>Spermatophyta</taxon>
        <taxon>Magnoliopsida</taxon>
        <taxon>Liliopsida</taxon>
        <taxon>Poales</taxon>
        <taxon>Poaceae</taxon>
        <taxon>PACMAD clade</taxon>
        <taxon>Panicoideae</taxon>
        <taxon>Panicodae</taxon>
        <taxon>Paniceae</taxon>
        <taxon>Melinidinae</taxon>
        <taxon>Urochloa</taxon>
    </lineage>
</organism>
<dbReference type="SUPFAM" id="SSF56112">
    <property type="entry name" value="Protein kinase-like (PK-like)"/>
    <property type="match status" value="1"/>
</dbReference>
<reference evidence="2" key="1">
    <citation type="submission" date="2024-06" db="EMBL/GenBank/DDBJ databases">
        <authorList>
            <person name="Ryan C."/>
        </authorList>
    </citation>
    <scope>NUCLEOTIDE SEQUENCE [LARGE SCALE GENOMIC DNA]</scope>
</reference>
<protein>
    <submittedName>
        <fullName evidence="1">Uncharacterized protein</fullName>
    </submittedName>
</protein>
<accession>A0ABC8Y4Q8</accession>